<reference evidence="1" key="1">
    <citation type="journal article" date="2020" name="G3 (Bethesda)">
        <title>High-Quality Assemblies for Three Invasive Social Wasps from the &lt;i&gt;Vespula&lt;/i&gt; Genus.</title>
        <authorList>
            <person name="Harrop T.W.R."/>
            <person name="Guhlin J."/>
            <person name="McLaughlin G.M."/>
            <person name="Permina E."/>
            <person name="Stockwell P."/>
            <person name="Gilligan J."/>
            <person name="Le Lec M.F."/>
            <person name="Gruber M.A.M."/>
            <person name="Quinn O."/>
            <person name="Lovegrove M."/>
            <person name="Duncan E.J."/>
            <person name="Remnant E.J."/>
            <person name="Van Eeckhoven J."/>
            <person name="Graham B."/>
            <person name="Knapp R.A."/>
            <person name="Langford K.W."/>
            <person name="Kronenberg Z."/>
            <person name="Press M.O."/>
            <person name="Eacker S.M."/>
            <person name="Wilson-Rankin E.E."/>
            <person name="Purcell J."/>
            <person name="Lester P.J."/>
            <person name="Dearden P.K."/>
        </authorList>
    </citation>
    <scope>NUCLEOTIDE SEQUENCE</scope>
    <source>
        <strain evidence="1">Volc-1</strain>
    </source>
</reference>
<evidence type="ECO:0000313" key="2">
    <source>
        <dbReference type="Proteomes" id="UP000600918"/>
    </source>
</evidence>
<comment type="caution">
    <text evidence="1">The sequence shown here is derived from an EMBL/GenBank/DDBJ whole genome shotgun (WGS) entry which is preliminary data.</text>
</comment>
<proteinExistence type="predicted"/>
<keyword evidence="2" id="KW-1185">Reference proteome</keyword>
<dbReference type="AlphaFoldDB" id="A0A834JL35"/>
<dbReference type="Proteomes" id="UP000600918">
    <property type="component" value="Unassembled WGS sequence"/>
</dbReference>
<name>A0A834JL35_VESPE</name>
<dbReference type="EMBL" id="JACSDY010000023">
    <property type="protein sequence ID" value="KAF7390486.1"/>
    <property type="molecule type" value="Genomic_DNA"/>
</dbReference>
<gene>
    <name evidence="1" type="ORF">H0235_017648</name>
</gene>
<sequence length="150" mass="17139">MAIVPFSKLGRCQGVDRTGRHEEKRGVGGSQSTKKCFGEYADVEEFSRSFATLTVQRPPLNETSHQASADADTLLRAKNSLGSAQLDSHKNIQWKERIRRRIFHERIQIVEKFMKILSIQKMFPLETIVEMFMPSLNNVTLVDIREEDAS</sequence>
<protein>
    <submittedName>
        <fullName evidence="1">Uncharacterized protein</fullName>
    </submittedName>
</protein>
<evidence type="ECO:0000313" key="1">
    <source>
        <dbReference type="EMBL" id="KAF7390486.1"/>
    </source>
</evidence>
<accession>A0A834JL35</accession>
<organism evidence="1 2">
    <name type="scientific">Vespula pensylvanica</name>
    <name type="common">Western yellow jacket</name>
    <name type="synonym">Wasp</name>
    <dbReference type="NCBI Taxonomy" id="30213"/>
    <lineage>
        <taxon>Eukaryota</taxon>
        <taxon>Metazoa</taxon>
        <taxon>Ecdysozoa</taxon>
        <taxon>Arthropoda</taxon>
        <taxon>Hexapoda</taxon>
        <taxon>Insecta</taxon>
        <taxon>Pterygota</taxon>
        <taxon>Neoptera</taxon>
        <taxon>Endopterygota</taxon>
        <taxon>Hymenoptera</taxon>
        <taxon>Apocrita</taxon>
        <taxon>Aculeata</taxon>
        <taxon>Vespoidea</taxon>
        <taxon>Vespidae</taxon>
        <taxon>Vespinae</taxon>
        <taxon>Vespula</taxon>
    </lineage>
</organism>